<reference evidence="3" key="1">
    <citation type="journal article" date="2020" name="Nat. Commun.">
        <title>Genome assembly of wild tea tree DASZ reveals pedigree and selection history of tea varieties.</title>
        <authorList>
            <person name="Zhang W."/>
            <person name="Zhang Y."/>
            <person name="Qiu H."/>
            <person name="Guo Y."/>
            <person name="Wan H."/>
            <person name="Zhang X."/>
            <person name="Scossa F."/>
            <person name="Alseekh S."/>
            <person name="Zhang Q."/>
            <person name="Wang P."/>
            <person name="Xu L."/>
            <person name="Schmidt M.H."/>
            <person name="Jia X."/>
            <person name="Li D."/>
            <person name="Zhu A."/>
            <person name="Guo F."/>
            <person name="Chen W."/>
            <person name="Ni D."/>
            <person name="Usadel B."/>
            <person name="Fernie A.R."/>
            <person name="Wen W."/>
        </authorList>
    </citation>
    <scope>NUCLEOTIDE SEQUENCE [LARGE SCALE GENOMIC DNA]</scope>
    <source>
        <strain evidence="3">cv. G240</strain>
    </source>
</reference>
<dbReference type="GO" id="GO:0016036">
    <property type="term" value="P:cellular response to phosphate starvation"/>
    <property type="evidence" value="ECO:0007669"/>
    <property type="project" value="InterPro"/>
</dbReference>
<dbReference type="AlphaFoldDB" id="A0A7J7HJ82"/>
<evidence type="ECO:0000313" key="2">
    <source>
        <dbReference type="EMBL" id="KAF5952913.1"/>
    </source>
</evidence>
<comment type="caution">
    <text evidence="2">The sequence shown here is derived from an EMBL/GenBank/DDBJ whole genome shotgun (WGS) entry which is preliminary data.</text>
</comment>
<dbReference type="InterPro" id="IPR004331">
    <property type="entry name" value="SPX_dom"/>
</dbReference>
<feature type="domain" description="SPX" evidence="1">
    <location>
        <begin position="1"/>
        <end position="207"/>
    </location>
</feature>
<dbReference type="Proteomes" id="UP000593564">
    <property type="component" value="Unassembled WGS sequence"/>
</dbReference>
<dbReference type="PROSITE" id="PS51382">
    <property type="entry name" value="SPX"/>
    <property type="match status" value="1"/>
</dbReference>
<dbReference type="EMBL" id="JACBKZ010000004">
    <property type="protein sequence ID" value="KAF5952913.1"/>
    <property type="molecule type" value="Genomic_DNA"/>
</dbReference>
<reference evidence="2 3" key="2">
    <citation type="submission" date="2020-07" db="EMBL/GenBank/DDBJ databases">
        <title>Genome assembly of wild tea tree DASZ reveals pedigree and selection history of tea varieties.</title>
        <authorList>
            <person name="Zhang W."/>
        </authorList>
    </citation>
    <scope>NUCLEOTIDE SEQUENCE [LARGE SCALE GENOMIC DNA]</scope>
    <source>
        <strain evidence="3">cv. G240</strain>
        <tissue evidence="2">Leaf</tissue>
    </source>
</reference>
<dbReference type="PANTHER" id="PTHR45978:SF2">
    <property type="entry name" value="SPX DOMAIN-CONTAINING PROTEIN 3"/>
    <property type="match status" value="1"/>
</dbReference>
<proteinExistence type="predicted"/>
<accession>A0A7J7HJ82</accession>
<gene>
    <name evidence="2" type="ORF">HYC85_010857</name>
</gene>
<evidence type="ECO:0000259" key="1">
    <source>
        <dbReference type="PROSITE" id="PS51382"/>
    </source>
</evidence>
<dbReference type="CDD" id="cd14481">
    <property type="entry name" value="SPX_AtSPX1_like"/>
    <property type="match status" value="1"/>
</dbReference>
<organism evidence="2 3">
    <name type="scientific">Camellia sinensis</name>
    <name type="common">Tea plant</name>
    <name type="synonym">Thea sinensis</name>
    <dbReference type="NCBI Taxonomy" id="4442"/>
    <lineage>
        <taxon>Eukaryota</taxon>
        <taxon>Viridiplantae</taxon>
        <taxon>Streptophyta</taxon>
        <taxon>Embryophyta</taxon>
        <taxon>Tracheophyta</taxon>
        <taxon>Spermatophyta</taxon>
        <taxon>Magnoliopsida</taxon>
        <taxon>eudicotyledons</taxon>
        <taxon>Gunneridae</taxon>
        <taxon>Pentapetalae</taxon>
        <taxon>asterids</taxon>
        <taxon>Ericales</taxon>
        <taxon>Theaceae</taxon>
        <taxon>Camellia</taxon>
    </lineage>
</organism>
<keyword evidence="3" id="KW-1185">Reference proteome</keyword>
<dbReference type="PANTHER" id="PTHR45978">
    <property type="entry name" value="SPX DOMAIN-CONTAINING PROTEIN 3"/>
    <property type="match status" value="1"/>
</dbReference>
<sequence length="306" mass="35475">MPRGRDWTSDGHNGDAVEQGVGEAADLWVAPGPEVATCGWRRGQRWRCRRWGGNGIHHPRDHRLIIVYILSYKDLKKIVRLISPASSMMEGSHEHGKTEEDFVYLLDNEIGKFNAFFMEQEEDFVISHKELQRRIQRVIDIWGPNGSLPSEEDYKEKMGRVRKDTVNFHGEMVLLMNYSNVNYTGLVKILKKYDKRTGGLLRSPYIQKVLHQPFLRTDVILKLVKECESTTDTMFPVVEEKGMREGKEEIEVSSEGIFKTTIIALLTMQEIRKASSTYRHFSLPPLNLSDFDIIKFFQLYSYIIFP</sequence>
<protein>
    <recommendedName>
        <fullName evidence="1">SPX domain-containing protein</fullName>
    </recommendedName>
</protein>
<evidence type="ECO:0000313" key="3">
    <source>
        <dbReference type="Proteomes" id="UP000593564"/>
    </source>
</evidence>
<dbReference type="InterPro" id="IPR031142">
    <property type="entry name" value="SPX_prot"/>
</dbReference>
<name>A0A7J7HJ82_CAMSI</name>
<dbReference type="Pfam" id="PF03105">
    <property type="entry name" value="SPX"/>
    <property type="match status" value="1"/>
</dbReference>